<accession>A0ABS1C1H0</accession>
<feature type="chain" id="PRO_5047289372" description="Lipoprotein" evidence="1">
    <location>
        <begin position="23"/>
        <end position="224"/>
    </location>
</feature>
<reference evidence="2 3" key="1">
    <citation type="submission" date="2020-12" db="EMBL/GenBank/DDBJ databases">
        <title>Bacterial novel species Adhaeribacter sp. BT258 isolated from soil.</title>
        <authorList>
            <person name="Jung H.-Y."/>
        </authorList>
    </citation>
    <scope>NUCLEOTIDE SEQUENCE [LARGE SCALE GENOMIC DNA]</scope>
    <source>
        <strain evidence="2 3">BT258</strain>
    </source>
</reference>
<evidence type="ECO:0000313" key="2">
    <source>
        <dbReference type="EMBL" id="MBK0403217.1"/>
    </source>
</evidence>
<dbReference type="RefSeq" id="WP_200505976.1">
    <property type="nucleotide sequence ID" value="NZ_JAEHFX010000004.1"/>
</dbReference>
<keyword evidence="3" id="KW-1185">Reference proteome</keyword>
<name>A0ABS1C1H0_9BACT</name>
<evidence type="ECO:0008006" key="4">
    <source>
        <dbReference type="Google" id="ProtNLM"/>
    </source>
</evidence>
<feature type="signal peptide" evidence="1">
    <location>
        <begin position="1"/>
        <end position="22"/>
    </location>
</feature>
<dbReference type="Proteomes" id="UP000644147">
    <property type="component" value="Unassembled WGS sequence"/>
</dbReference>
<evidence type="ECO:0000256" key="1">
    <source>
        <dbReference type="SAM" id="SignalP"/>
    </source>
</evidence>
<organism evidence="2 3">
    <name type="scientific">Adhaeribacter terrigena</name>
    <dbReference type="NCBI Taxonomy" id="2793070"/>
    <lineage>
        <taxon>Bacteria</taxon>
        <taxon>Pseudomonadati</taxon>
        <taxon>Bacteroidota</taxon>
        <taxon>Cytophagia</taxon>
        <taxon>Cytophagales</taxon>
        <taxon>Hymenobacteraceae</taxon>
        <taxon>Adhaeribacter</taxon>
    </lineage>
</organism>
<comment type="caution">
    <text evidence="2">The sequence shown here is derived from an EMBL/GenBank/DDBJ whole genome shotgun (WGS) entry which is preliminary data.</text>
</comment>
<proteinExistence type="predicted"/>
<gene>
    <name evidence="2" type="ORF">I5M27_09485</name>
</gene>
<sequence length="224" mass="25211">MRNMLSLLLVAMVCMSSKGCFGGGDLCDDAPKCEARELGVIKLDPASEPAIPFQGNETVTFVNPQGFQAIYKAQGYKTEPTERLFTSFDPCGCSDYYLKQQSSLLFTGQNLNFDITYQRVKNMSEDPYEAQNINTTSLDDALLITLGETRFAVPVSNAAVKIQAFKQVKLHDSLAVGNQVFRQVIEVYEPYLDPATIRPKGIYYTRQQGLVAYYFTNNELWYRL</sequence>
<keyword evidence="1" id="KW-0732">Signal</keyword>
<evidence type="ECO:0000313" key="3">
    <source>
        <dbReference type="Proteomes" id="UP000644147"/>
    </source>
</evidence>
<protein>
    <recommendedName>
        <fullName evidence="4">Lipoprotein</fullName>
    </recommendedName>
</protein>
<dbReference type="EMBL" id="JAEHFX010000004">
    <property type="protein sequence ID" value="MBK0403217.1"/>
    <property type="molecule type" value="Genomic_DNA"/>
</dbReference>